<feature type="domain" description="Outer membrane protein beta-barrel" evidence="5">
    <location>
        <begin position="46"/>
        <end position="270"/>
    </location>
</feature>
<dbReference type="Proteomes" id="UP000587415">
    <property type="component" value="Unassembled WGS sequence"/>
</dbReference>
<dbReference type="PANTHER" id="PTHR34001">
    <property type="entry name" value="BLL7405 PROTEIN"/>
    <property type="match status" value="1"/>
</dbReference>
<evidence type="ECO:0000313" key="7">
    <source>
        <dbReference type="Proteomes" id="UP000587415"/>
    </source>
</evidence>
<name>A0A7X6BNH0_9CAUL</name>
<gene>
    <name evidence="6" type="ORF">GGQ87_000973</name>
</gene>
<dbReference type="PANTHER" id="PTHR34001:SF3">
    <property type="entry name" value="BLL7405 PROTEIN"/>
    <property type="match status" value="1"/>
</dbReference>
<keyword evidence="3" id="KW-0472">Membrane</keyword>
<dbReference type="Gene3D" id="2.40.160.20">
    <property type="match status" value="1"/>
</dbReference>
<dbReference type="GO" id="GO:0016020">
    <property type="term" value="C:membrane"/>
    <property type="evidence" value="ECO:0007669"/>
    <property type="project" value="UniProtKB-SubCell"/>
</dbReference>
<dbReference type="SUPFAM" id="SSF56925">
    <property type="entry name" value="OMPA-like"/>
    <property type="match status" value="1"/>
</dbReference>
<comment type="similarity">
    <text evidence="4">Belongs to the Omp25/RopB family.</text>
</comment>
<dbReference type="AlphaFoldDB" id="A0A7X6BNH0"/>
<keyword evidence="2" id="KW-0732">Signal</keyword>
<evidence type="ECO:0000313" key="6">
    <source>
        <dbReference type="EMBL" id="NJC40715.1"/>
    </source>
</evidence>
<sequence>MSGIAGGAELCRNAGGEAALVRLEGWANTNLKDRQLMLKTISAASLTLLLTGVAAPALAQSAPDWSGPYVGVFGGFIQPDEEPDETLVFDRDLDGDYDDTVLTSGGQNAFGPGFCGDQASSGQTRCDDDASGVEGGVKLGYDMQFGRWVVGAVGEIAAVDAEDSVSGFSTTPAYYSLTRSLDHMAALRARLGYAAGPALLYVTGGAAYGKVENSFNTNNTANSFTATTDEDDADGYQFGGGVEWRLAPSLTFNAEYIYTDLETGEYNIRVGNTGTTPATNPFILAPNTTGTDLTRSTDSFALHSFRIGMNVRF</sequence>
<dbReference type="RefSeq" id="WP_342448304.1">
    <property type="nucleotide sequence ID" value="NZ_JAATJM010000001.1"/>
</dbReference>
<reference evidence="6 7" key="1">
    <citation type="submission" date="2020-03" db="EMBL/GenBank/DDBJ databases">
        <title>Genomic Encyclopedia of Type Strains, Phase IV (KMG-IV): sequencing the most valuable type-strain genomes for metagenomic binning, comparative biology and taxonomic classification.</title>
        <authorList>
            <person name="Goeker M."/>
        </authorList>
    </citation>
    <scope>NUCLEOTIDE SEQUENCE [LARGE SCALE GENOMIC DNA]</scope>
    <source>
        <strain evidence="6 7">DSM 4736</strain>
    </source>
</reference>
<protein>
    <submittedName>
        <fullName evidence="6">Outer membrane immunogenic protein</fullName>
    </submittedName>
</protein>
<evidence type="ECO:0000256" key="1">
    <source>
        <dbReference type="ARBA" id="ARBA00004370"/>
    </source>
</evidence>
<keyword evidence="7" id="KW-1185">Reference proteome</keyword>
<dbReference type="InterPro" id="IPR011250">
    <property type="entry name" value="OMP/PagP_B-barrel"/>
</dbReference>
<dbReference type="InterPro" id="IPR027385">
    <property type="entry name" value="Beta-barrel_OMP"/>
</dbReference>
<comment type="caution">
    <text evidence="6">The sequence shown here is derived from an EMBL/GenBank/DDBJ whole genome shotgun (WGS) entry which is preliminary data.</text>
</comment>
<evidence type="ECO:0000259" key="5">
    <source>
        <dbReference type="Pfam" id="PF13505"/>
    </source>
</evidence>
<proteinExistence type="inferred from homology"/>
<dbReference type="EMBL" id="JAATJM010000001">
    <property type="protein sequence ID" value="NJC40715.1"/>
    <property type="molecule type" value="Genomic_DNA"/>
</dbReference>
<evidence type="ECO:0000256" key="3">
    <source>
        <dbReference type="ARBA" id="ARBA00023136"/>
    </source>
</evidence>
<dbReference type="Pfam" id="PF13505">
    <property type="entry name" value="OMP_b-brl"/>
    <property type="match status" value="1"/>
</dbReference>
<comment type="subcellular location">
    <subcellularLocation>
        <location evidence="1">Membrane</location>
    </subcellularLocation>
</comment>
<evidence type="ECO:0000256" key="4">
    <source>
        <dbReference type="ARBA" id="ARBA00038306"/>
    </source>
</evidence>
<accession>A0A7X6BNH0</accession>
<evidence type="ECO:0000256" key="2">
    <source>
        <dbReference type="ARBA" id="ARBA00022729"/>
    </source>
</evidence>
<dbReference type="InterPro" id="IPR051692">
    <property type="entry name" value="OMP-like"/>
</dbReference>
<organism evidence="6 7">
    <name type="scientific">Brevundimonas alba</name>
    <dbReference type="NCBI Taxonomy" id="74314"/>
    <lineage>
        <taxon>Bacteria</taxon>
        <taxon>Pseudomonadati</taxon>
        <taxon>Pseudomonadota</taxon>
        <taxon>Alphaproteobacteria</taxon>
        <taxon>Caulobacterales</taxon>
        <taxon>Caulobacteraceae</taxon>
        <taxon>Brevundimonas</taxon>
    </lineage>
</organism>